<proteinExistence type="predicted"/>
<reference evidence="2" key="1">
    <citation type="submission" date="2012-02" db="EMBL/GenBank/DDBJ databases">
        <title>Complete sequence of chromosome of Methanomethylovorans hollandica DSM 15978.</title>
        <authorList>
            <person name="Lucas S."/>
            <person name="Copeland A."/>
            <person name="Lapidus A."/>
            <person name="Glavina del Rio T."/>
            <person name="Dalin E."/>
            <person name="Tice H."/>
            <person name="Bruce D."/>
            <person name="Goodwin L."/>
            <person name="Pitluck S."/>
            <person name="Peters L."/>
            <person name="Mikhailova N."/>
            <person name="Held B."/>
            <person name="Kyrpides N."/>
            <person name="Mavromatis K."/>
            <person name="Ivanova N."/>
            <person name="Brettin T."/>
            <person name="Detter J.C."/>
            <person name="Han C."/>
            <person name="Larimer F."/>
            <person name="Land M."/>
            <person name="Hauser L."/>
            <person name="Markowitz V."/>
            <person name="Cheng J.-F."/>
            <person name="Hugenholtz P."/>
            <person name="Woyke T."/>
            <person name="Wu D."/>
            <person name="Spring S."/>
            <person name="Schroeder M."/>
            <person name="Brambilla E."/>
            <person name="Klenk H.-P."/>
            <person name="Eisen J.A."/>
        </authorList>
    </citation>
    <scope>NUCLEOTIDE SEQUENCE [LARGE SCALE GENOMIC DNA]</scope>
    <source>
        <strain evidence="2">DSM 15978 / NBRC 107637 / DMS1</strain>
    </source>
</reference>
<dbReference type="Pfam" id="PF12840">
    <property type="entry name" value="HTH_20"/>
    <property type="match status" value="1"/>
</dbReference>
<sequence length="138" mass="16117">MTPQNSQIVLISLEKPKYENLEDDVRWLCDSFGLSSGRDTENMATRIVMDMLRMLAEEDRVTSESIADNLDVRLARVNHHLRNLIDSGMIYRRKRLLYLRGGSLKAAVQEMRKDSERIFDELEVMAEEIDRKMGLKNR</sequence>
<dbReference type="AlphaFoldDB" id="L0KV25"/>
<dbReference type="RefSeq" id="WP_015324159.1">
    <property type="nucleotide sequence ID" value="NC_019977.1"/>
</dbReference>
<dbReference type="InterPro" id="IPR036390">
    <property type="entry name" value="WH_DNA-bd_sf"/>
</dbReference>
<evidence type="ECO:0000313" key="2">
    <source>
        <dbReference type="Proteomes" id="UP000010866"/>
    </source>
</evidence>
<name>L0KV25_METHD</name>
<keyword evidence="2" id="KW-1185">Reference proteome</keyword>
<dbReference type="STRING" id="867904.Metho_0741"/>
<organism evidence="1 2">
    <name type="scientific">Methanomethylovorans hollandica (strain DSM 15978 / NBRC 107637 / DMS1)</name>
    <dbReference type="NCBI Taxonomy" id="867904"/>
    <lineage>
        <taxon>Archaea</taxon>
        <taxon>Methanobacteriati</taxon>
        <taxon>Methanobacteriota</taxon>
        <taxon>Stenosarchaea group</taxon>
        <taxon>Methanomicrobia</taxon>
        <taxon>Methanosarcinales</taxon>
        <taxon>Methanosarcinaceae</taxon>
        <taxon>Methanomethylovorans</taxon>
    </lineage>
</organism>
<protein>
    <submittedName>
        <fullName evidence="1">Putative transcriptional regulator</fullName>
    </submittedName>
</protein>
<accession>L0KV25</accession>
<dbReference type="KEGG" id="mhz:Metho_0741"/>
<dbReference type="EMBL" id="CP003362">
    <property type="protein sequence ID" value="AGB48991.1"/>
    <property type="molecule type" value="Genomic_DNA"/>
</dbReference>
<dbReference type="OrthoDB" id="136394at2157"/>
<dbReference type="GeneID" id="14407954"/>
<dbReference type="HOGENOM" id="CLU_149093_0_0_2"/>
<dbReference type="Gene3D" id="1.10.10.10">
    <property type="entry name" value="Winged helix-like DNA-binding domain superfamily/Winged helix DNA-binding domain"/>
    <property type="match status" value="1"/>
</dbReference>
<gene>
    <name evidence="1" type="ordered locus">Metho_0741</name>
</gene>
<dbReference type="SUPFAM" id="SSF46785">
    <property type="entry name" value="Winged helix' DNA-binding domain"/>
    <property type="match status" value="1"/>
</dbReference>
<evidence type="ECO:0000313" key="1">
    <source>
        <dbReference type="EMBL" id="AGB48991.1"/>
    </source>
</evidence>
<dbReference type="Proteomes" id="UP000010866">
    <property type="component" value="Chromosome"/>
</dbReference>
<dbReference type="InterPro" id="IPR036388">
    <property type="entry name" value="WH-like_DNA-bd_sf"/>
</dbReference>